<protein>
    <submittedName>
        <fullName evidence="2">PilZ domain-containing protein</fullName>
    </submittedName>
</protein>
<dbReference type="STRING" id="192814.GCA_900166575_00876"/>
<keyword evidence="3" id="KW-1185">Reference proteome</keyword>
<dbReference type="RefSeq" id="WP_135326617.1">
    <property type="nucleotide sequence ID" value="NZ_SRJC01000001.1"/>
</dbReference>
<reference evidence="2 3" key="1">
    <citation type="journal article" date="2003" name="Int. J. Syst. Evol. Microbiol.">
        <title>Halobacillus salinus sp. nov., isolated from a salt lake on the coast of the East Sea in Korea.</title>
        <authorList>
            <person name="Yoon J.H."/>
            <person name="Kang K.H."/>
            <person name="Park Y.H."/>
        </authorList>
    </citation>
    <scope>NUCLEOTIDE SEQUENCE [LARGE SCALE GENOMIC DNA]</scope>
    <source>
        <strain evidence="2 3">HSL-3</strain>
    </source>
</reference>
<dbReference type="AlphaFoldDB" id="A0A4Z0H0K2"/>
<dbReference type="InterPro" id="IPR009875">
    <property type="entry name" value="PilZ_domain"/>
</dbReference>
<dbReference type="Proteomes" id="UP000297982">
    <property type="component" value="Unassembled WGS sequence"/>
</dbReference>
<evidence type="ECO:0000259" key="1">
    <source>
        <dbReference type="Pfam" id="PF07238"/>
    </source>
</evidence>
<proteinExistence type="predicted"/>
<name>A0A4Z0H0K2_9BACI</name>
<sequence length="122" mass="14146">MMRYRRHETLRYRFDEPVEAKYRIVKVGGRTIQSSLGNAHIIDLSPGGMKLSTDMNISLEKKVQFFVQTTLAGKEIEVTANGVWCKKVHGNYHYGLDFLEDYDQDVVTALKTFRKHYNNKTS</sequence>
<organism evidence="2 3">
    <name type="scientific">Halobacillus salinus</name>
    <dbReference type="NCBI Taxonomy" id="192814"/>
    <lineage>
        <taxon>Bacteria</taxon>
        <taxon>Bacillati</taxon>
        <taxon>Bacillota</taxon>
        <taxon>Bacilli</taxon>
        <taxon>Bacillales</taxon>
        <taxon>Bacillaceae</taxon>
        <taxon>Halobacillus</taxon>
    </lineage>
</organism>
<evidence type="ECO:0000313" key="2">
    <source>
        <dbReference type="EMBL" id="TGB03953.1"/>
    </source>
</evidence>
<dbReference type="Pfam" id="PF07238">
    <property type="entry name" value="PilZ"/>
    <property type="match status" value="1"/>
</dbReference>
<dbReference type="GO" id="GO:0035438">
    <property type="term" value="F:cyclic-di-GMP binding"/>
    <property type="evidence" value="ECO:0007669"/>
    <property type="project" value="InterPro"/>
</dbReference>
<comment type="caution">
    <text evidence="2">The sequence shown here is derived from an EMBL/GenBank/DDBJ whole genome shotgun (WGS) entry which is preliminary data.</text>
</comment>
<gene>
    <name evidence="2" type="ORF">E4663_02805</name>
</gene>
<evidence type="ECO:0000313" key="3">
    <source>
        <dbReference type="Proteomes" id="UP000297982"/>
    </source>
</evidence>
<accession>A0A4Z0H0K2</accession>
<feature type="domain" description="PilZ" evidence="1">
    <location>
        <begin position="37"/>
        <end position="111"/>
    </location>
</feature>
<dbReference type="EMBL" id="SRJC01000001">
    <property type="protein sequence ID" value="TGB03953.1"/>
    <property type="molecule type" value="Genomic_DNA"/>
</dbReference>
<dbReference type="SUPFAM" id="SSF141371">
    <property type="entry name" value="PilZ domain-like"/>
    <property type="match status" value="1"/>
</dbReference>
<dbReference type="Gene3D" id="2.40.10.220">
    <property type="entry name" value="predicted glycosyltransferase like domains"/>
    <property type="match status" value="1"/>
</dbReference>